<feature type="transmembrane region" description="Helical" evidence="2">
    <location>
        <begin position="6"/>
        <end position="26"/>
    </location>
</feature>
<dbReference type="InterPro" id="IPR019662">
    <property type="entry name" value="DUF2516"/>
</dbReference>
<accession>A0ABT1Q414</accession>
<comment type="caution">
    <text evidence="3">The sequence shown here is derived from an EMBL/GenBank/DDBJ whole genome shotgun (WGS) entry which is preliminary data.</text>
</comment>
<name>A0ABT1Q414_9ACTN</name>
<dbReference type="Proteomes" id="UP001057702">
    <property type="component" value="Unassembled WGS sequence"/>
</dbReference>
<keyword evidence="2" id="KW-1133">Transmembrane helix</keyword>
<feature type="region of interest" description="Disordered" evidence="1">
    <location>
        <begin position="88"/>
        <end position="111"/>
    </location>
</feature>
<feature type="compositionally biased region" description="Low complexity" evidence="1">
    <location>
        <begin position="98"/>
        <end position="111"/>
    </location>
</feature>
<evidence type="ECO:0000256" key="2">
    <source>
        <dbReference type="SAM" id="Phobius"/>
    </source>
</evidence>
<sequence length="111" mass="12126">MLVQGFYSVLSFISWALFAFALFAIVDAAFRREDAFRAADKHTKPFWLIVLVVSAAVIWLLPLLSILPIIGVIATAVYVVDVRPALKHVTGGRGGRYRGSSSDGPYGPFRG</sequence>
<dbReference type="EMBL" id="JANFNG010000038">
    <property type="protein sequence ID" value="MCQ4084632.1"/>
    <property type="molecule type" value="Genomic_DNA"/>
</dbReference>
<proteinExistence type="predicted"/>
<evidence type="ECO:0000313" key="3">
    <source>
        <dbReference type="EMBL" id="MCQ4084632.1"/>
    </source>
</evidence>
<feature type="transmembrane region" description="Helical" evidence="2">
    <location>
        <begin position="46"/>
        <end position="79"/>
    </location>
</feature>
<keyword evidence="2" id="KW-0472">Membrane</keyword>
<protein>
    <submittedName>
        <fullName evidence="3">DUF2516 family protein</fullName>
    </submittedName>
</protein>
<dbReference type="RefSeq" id="WP_255923706.1">
    <property type="nucleotide sequence ID" value="NZ_JANFNG010000038.1"/>
</dbReference>
<evidence type="ECO:0000313" key="4">
    <source>
        <dbReference type="Proteomes" id="UP001057702"/>
    </source>
</evidence>
<evidence type="ECO:0000256" key="1">
    <source>
        <dbReference type="SAM" id="MobiDB-lite"/>
    </source>
</evidence>
<dbReference type="Pfam" id="PF10724">
    <property type="entry name" value="DUF2516"/>
    <property type="match status" value="1"/>
</dbReference>
<reference evidence="3" key="1">
    <citation type="submission" date="2022-06" db="EMBL/GenBank/DDBJ databases">
        <title>Draft genome sequence of Streptomyces sp. RB6PN25 isolated from peat swamp forest in Thailand.</title>
        <authorList>
            <person name="Duangmal K."/>
            <person name="Klaysubun C."/>
        </authorList>
    </citation>
    <scope>NUCLEOTIDE SEQUENCE</scope>
    <source>
        <strain evidence="3">RB6PN25</strain>
    </source>
</reference>
<keyword evidence="2" id="KW-0812">Transmembrane</keyword>
<gene>
    <name evidence="3" type="ORF">NGB36_29665</name>
</gene>
<organism evidence="3 4">
    <name type="scientific">Streptomyces humicola</name>
    <dbReference type="NCBI Taxonomy" id="2953240"/>
    <lineage>
        <taxon>Bacteria</taxon>
        <taxon>Bacillati</taxon>
        <taxon>Actinomycetota</taxon>
        <taxon>Actinomycetes</taxon>
        <taxon>Kitasatosporales</taxon>
        <taxon>Streptomycetaceae</taxon>
        <taxon>Streptomyces</taxon>
    </lineage>
</organism>
<keyword evidence="4" id="KW-1185">Reference proteome</keyword>